<accession>A0A3M0G6J6</accession>
<dbReference type="Proteomes" id="UP000270649">
    <property type="component" value="Unassembled WGS sequence"/>
</dbReference>
<evidence type="ECO:0000313" key="4">
    <source>
        <dbReference type="Proteomes" id="UP000270649"/>
    </source>
</evidence>
<reference evidence="3 4" key="1">
    <citation type="submission" date="2018-10" db="EMBL/GenBank/DDBJ databases">
        <title>Corynebacterium macginleyi genome sequencing and assembly of the type strain and two clinical samples.</title>
        <authorList>
            <person name="Bernier A.-M."/>
            <person name="Bernard K."/>
        </authorList>
    </citation>
    <scope>NUCLEOTIDE SEQUENCE [LARGE SCALE GENOMIC DNA]</scope>
    <source>
        <strain evidence="3 4">NML 120205</strain>
    </source>
</reference>
<dbReference type="RefSeq" id="WP_121911403.1">
    <property type="nucleotide sequence ID" value="NZ_CP068292.1"/>
</dbReference>
<dbReference type="EMBL" id="JAACBX020000001">
    <property type="protein sequence ID" value="MBM0243457.1"/>
    <property type="molecule type" value="Genomic_DNA"/>
</dbReference>
<protein>
    <submittedName>
        <fullName evidence="3">Uncharacterized protein</fullName>
    </submittedName>
</protein>
<name>A0A3M0G6J6_9CORY</name>
<organism evidence="3 4">
    <name type="scientific">Corynebacterium macginleyi</name>
    <dbReference type="NCBI Taxonomy" id="38290"/>
    <lineage>
        <taxon>Bacteria</taxon>
        <taxon>Bacillati</taxon>
        <taxon>Actinomycetota</taxon>
        <taxon>Actinomycetes</taxon>
        <taxon>Mycobacteriales</taxon>
        <taxon>Corynebacteriaceae</taxon>
        <taxon>Corynebacterium</taxon>
    </lineage>
</organism>
<proteinExistence type="predicted"/>
<dbReference type="OrthoDB" id="4426722at2"/>
<gene>
    <name evidence="3" type="ORF">D9543_06170</name>
    <name evidence="2" type="ORF">GWO63_004040</name>
</gene>
<feature type="compositionally biased region" description="Polar residues" evidence="1">
    <location>
        <begin position="46"/>
        <end position="56"/>
    </location>
</feature>
<feature type="compositionally biased region" description="Basic and acidic residues" evidence="1">
    <location>
        <begin position="62"/>
        <end position="74"/>
    </location>
</feature>
<feature type="region of interest" description="Disordered" evidence="1">
    <location>
        <begin position="102"/>
        <end position="123"/>
    </location>
</feature>
<keyword evidence="5" id="KW-1185">Reference proteome</keyword>
<evidence type="ECO:0000313" key="2">
    <source>
        <dbReference type="EMBL" id="MBM0243457.1"/>
    </source>
</evidence>
<evidence type="ECO:0000313" key="5">
    <source>
        <dbReference type="Proteomes" id="UP001518680"/>
    </source>
</evidence>
<reference evidence="2 5" key="2">
    <citation type="submission" date="2021-01" db="EMBL/GenBank/DDBJ databases">
        <title>Complete genome sequences of Corynebacterium macginleyi strains isolated from infectious keratitis.</title>
        <authorList>
            <person name="Sagerfors S."/>
            <person name="Poehlein A."/>
            <person name="Soderquist B."/>
            <person name="Bruggemann H."/>
        </authorList>
    </citation>
    <scope>NUCLEOTIDE SEQUENCE [LARGE SCALE GENOMIC DNA]</scope>
    <source>
        <strain evidence="2 5">12T220</strain>
    </source>
</reference>
<dbReference type="AlphaFoldDB" id="A0A3M0G6J6"/>
<sequence length="123" mass="12884">MSFQLQLEMGSATVGELAALLSAARAAGVRDDDVLEIEGTTLTITVSAPQTSTPGAGQNPDAAHRQDGLDRQRGAEFSSRGPADRIGEATIRSLIDMLIERGNGNSSRGNGYGFFGGNSDYHD</sequence>
<feature type="region of interest" description="Disordered" evidence="1">
    <location>
        <begin position="46"/>
        <end position="83"/>
    </location>
</feature>
<comment type="caution">
    <text evidence="3">The sequence shown here is derived from an EMBL/GenBank/DDBJ whole genome shotgun (WGS) entry which is preliminary data.</text>
</comment>
<evidence type="ECO:0000256" key="1">
    <source>
        <dbReference type="SAM" id="MobiDB-lite"/>
    </source>
</evidence>
<evidence type="ECO:0000313" key="3">
    <source>
        <dbReference type="EMBL" id="RMB60670.1"/>
    </source>
</evidence>
<dbReference type="EMBL" id="REGC01000006">
    <property type="protein sequence ID" value="RMB60670.1"/>
    <property type="molecule type" value="Genomic_DNA"/>
</dbReference>
<dbReference type="Proteomes" id="UP001518680">
    <property type="component" value="Unassembled WGS sequence"/>
</dbReference>
<dbReference type="GeneID" id="92745728"/>